<reference evidence="25" key="2">
    <citation type="submission" date="2025-08" db="UniProtKB">
        <authorList>
            <consortium name="Ensembl"/>
        </authorList>
    </citation>
    <scope>IDENTIFICATION</scope>
    <source>
        <strain evidence="25">Thorbecke</strain>
    </source>
</reference>
<evidence type="ECO:0000256" key="17">
    <source>
        <dbReference type="ARBA" id="ARBA00023319"/>
    </source>
</evidence>
<dbReference type="InterPro" id="IPR003591">
    <property type="entry name" value="Leu-rich_rpt_typical-subtyp"/>
</dbReference>
<keyword evidence="12" id="KW-0106">Calcium</keyword>
<dbReference type="FunFam" id="3.80.10.10:FF:000071">
    <property type="entry name" value="peroxidasin homolog"/>
    <property type="match status" value="1"/>
</dbReference>
<evidence type="ECO:0000313" key="25">
    <source>
        <dbReference type="Ensembl" id="ENSOCUP00000004823.3"/>
    </source>
</evidence>
<dbReference type="GO" id="GO:0020037">
    <property type="term" value="F:heme binding"/>
    <property type="evidence" value="ECO:0007669"/>
    <property type="project" value="InterPro"/>
</dbReference>
<dbReference type="PROSITE" id="PS50184">
    <property type="entry name" value="VWFC_2"/>
    <property type="match status" value="1"/>
</dbReference>
<evidence type="ECO:0000256" key="18">
    <source>
        <dbReference type="ARBA" id="ARBA00061342"/>
    </source>
</evidence>
<dbReference type="InterPro" id="IPR036179">
    <property type="entry name" value="Ig-like_dom_sf"/>
</dbReference>
<dbReference type="SMART" id="SM00408">
    <property type="entry name" value="IGc2"/>
    <property type="match status" value="4"/>
</dbReference>
<sequence>MEPRLLCLATCFLLAARCLQGLPCPSRCLCFKSTVRCMHLMLDHIPQAAQQTTVLDLRFNRIREIPGSAFKKLKNLNTLLLNNNQIRKISRNAFEGLENLLYLYLYKNEIHALDKQTFKGLISLEQLYIHFNQIATLQPETFEDLLKLERLFLHNNKLSKIPAGSFSHLDSLKRLRLDSNALICDCDLLWLRELLQGYAQTGQTQAAATCEYPQRLHGQSVASVPVEQFNCERPRITFEPQDVEVTSGNTVYFTCRAEGNPKPKIIWIHNNHSLDLEYDPRLNMFDDGTLMIRNARESDQGVYQCMARNSAGEAHTHNAVLRYSSLPAKPNFVIQPRDTEVLIGTSTTLECMATGQPHPHVTWTRGNGQELDESRHVVTSSGLHLQNISLWDHGPFTCHASNNQGSIQATASIIVQAPPQFTIIPKDQVVLEDHAVEFPCEAEGSPRPVIVWTKAGRQLSLEGRHTVLSSGTLRIDHAAQHDQGQYECQAVSPLGVRKVSVQLTVKPKDLPVFTQLPQDMSIEVGRSINISCHAHGEPQPIITWSKAGVQITESGKFHVDSGGTLTIYDAGQADQGRYECVARNSFGLVVASMFLGVTATQGRQAGDDFVESSILDAVQRVDSAINSTRRHLFAQKPHTPSDLLALFRYPRDPFTVETARAGEIFEQTLQLIQERVKQGLTVDLEGREFHYNDLVSSRYLSLIANLSGCTAHRHQPNCSDMCFHLKYRKADGTCNNLRQPAWGAAHTAFVRLLQPAYENGLGSPRGAGRLPGSGRPPLPLPRLVSTELAGAATVRPDGSYTHMLMQWGQFLDHDLDHTVPALSTARFSDGQPCSSVCTDDPPCFPIAFPHDDPRAGSAACMFFARSSPVCGSGMTSLMMNSVYAREQINQLTAYIDASNVYGSSERESQLLRDPSTPEGLLRTGVRWSASGKHLLPFATGPPTECTVGDQDSASPCFLAGDHRANEQLALTAMHTLWVREHNRVATELSALNPHWDGDTVYQEARKVVGAELQHITYQQWLPKILGEPGMVLLGEYRGYDPNVNAGIFNAFATAAFRFGHTLVNPILYRLNDTFGEIPQGHLPLHKAFFAPSRILDEGGIDPLLRGLFGVAAKAREPSRLLSLELTERLFAAAHAVALDLAATNVQRGRDHGIPPYGDFRVFCNLTSVESFEDLQHEIKNPEIRRKLEKLYSTPGDIDLWPALMVEDLIPGTRVGPTLMCLLVIQFQRLRDGDRFWYENPGVFTPAQLTQLKQVSLARVLCDNGDDIQQVQADVFVRAEYPQGYLSCSDIPKMDLRVWQDCCADCRSRGHLRTSTPESRKRRSTQYSYPGKKHMDLSDIMIRQQDNLYVDEETRNVTLAGKTDFARDFSNFAVDIQKTITVLRDQINKLEARLRQAGCTDDKGIQRKDQERWMREDCISCTCESGQVTCVVESCPPTPCSSPQLETGTCCPVCRRKQGVPTDAPERR</sequence>
<name>G1SP70_RABIT</name>
<proteinExistence type="inferred from homology"/>
<dbReference type="PRINTS" id="PR00457">
    <property type="entry name" value="ANPEROXIDASE"/>
</dbReference>
<dbReference type="SMART" id="SM00409">
    <property type="entry name" value="IG"/>
    <property type="match status" value="4"/>
</dbReference>
<dbReference type="InterPro" id="IPR019791">
    <property type="entry name" value="Haem_peroxidase_animal"/>
</dbReference>
<evidence type="ECO:0000256" key="7">
    <source>
        <dbReference type="ARBA" id="ARBA00022617"/>
    </source>
</evidence>
<evidence type="ECO:0000256" key="20">
    <source>
        <dbReference type="SAM" id="Coils"/>
    </source>
</evidence>
<dbReference type="FunFam" id="1.10.640.10:FF:000001">
    <property type="entry name" value="Peroxidasin homolog"/>
    <property type="match status" value="1"/>
</dbReference>
<keyword evidence="15" id="KW-1015">Disulfide bond</keyword>
<evidence type="ECO:0000259" key="24">
    <source>
        <dbReference type="PROSITE" id="PS50835"/>
    </source>
</evidence>
<dbReference type="EMBL" id="AAGW02047404">
    <property type="status" value="NOT_ANNOTATED_CDS"/>
    <property type="molecule type" value="Genomic_DNA"/>
</dbReference>
<evidence type="ECO:0000259" key="23">
    <source>
        <dbReference type="PROSITE" id="PS50184"/>
    </source>
</evidence>
<dbReference type="FunFam" id="2.60.40.10:FF:000163">
    <property type="entry name" value="peroxidasin homolog"/>
    <property type="match status" value="1"/>
</dbReference>
<dbReference type="FunFam" id="2.60.40.10:FF:000032">
    <property type="entry name" value="palladin isoform X1"/>
    <property type="match status" value="1"/>
</dbReference>
<dbReference type="Gene3D" id="3.80.10.10">
    <property type="entry name" value="Ribonuclease Inhibitor"/>
    <property type="match status" value="1"/>
</dbReference>
<evidence type="ECO:0000256" key="5">
    <source>
        <dbReference type="ARBA" id="ARBA00022559"/>
    </source>
</evidence>
<dbReference type="GO" id="GO:0070831">
    <property type="term" value="P:basement membrane assembly"/>
    <property type="evidence" value="ECO:0007669"/>
    <property type="project" value="UniProtKB-ARBA"/>
</dbReference>
<dbReference type="SMART" id="SM00214">
    <property type="entry name" value="VWC"/>
    <property type="match status" value="1"/>
</dbReference>
<evidence type="ECO:0000256" key="4">
    <source>
        <dbReference type="ARBA" id="ARBA00022525"/>
    </source>
</evidence>
<dbReference type="EMBL" id="AAGW02047407">
    <property type="status" value="NOT_ANNOTATED_CDS"/>
    <property type="molecule type" value="Genomic_DNA"/>
</dbReference>
<dbReference type="InterPro" id="IPR003599">
    <property type="entry name" value="Ig_sub"/>
</dbReference>
<feature type="region of interest" description="Disordered" evidence="21">
    <location>
        <begin position="1309"/>
        <end position="1328"/>
    </location>
</feature>
<evidence type="ECO:0000256" key="19">
    <source>
        <dbReference type="PIRSR" id="PIRSR619791-2"/>
    </source>
</evidence>
<dbReference type="InterPro" id="IPR003598">
    <property type="entry name" value="Ig_sub2"/>
</dbReference>
<dbReference type="Pfam" id="PF07679">
    <property type="entry name" value="I-set"/>
    <property type="match status" value="4"/>
</dbReference>
<dbReference type="Gene3D" id="2.60.40.10">
    <property type="entry name" value="Immunoglobulins"/>
    <property type="match status" value="4"/>
</dbReference>
<dbReference type="PROSITE" id="PS50292">
    <property type="entry name" value="PEROXIDASE_3"/>
    <property type="match status" value="1"/>
</dbReference>
<dbReference type="InterPro" id="IPR010255">
    <property type="entry name" value="Haem_peroxidase_sf"/>
</dbReference>
<dbReference type="GO" id="GO:0048731">
    <property type="term" value="P:system development"/>
    <property type="evidence" value="ECO:0007669"/>
    <property type="project" value="UniProtKB-ARBA"/>
</dbReference>
<dbReference type="Pfam" id="PF13855">
    <property type="entry name" value="LRR_8"/>
    <property type="match status" value="2"/>
</dbReference>
<dbReference type="EMBL" id="AAGW02047410">
    <property type="status" value="NOT_ANNOTATED_CDS"/>
    <property type="molecule type" value="Genomic_DNA"/>
</dbReference>
<evidence type="ECO:0000256" key="13">
    <source>
        <dbReference type="ARBA" id="ARBA00023002"/>
    </source>
</evidence>
<dbReference type="GO" id="GO:0004601">
    <property type="term" value="F:peroxidase activity"/>
    <property type="evidence" value="ECO:0007669"/>
    <property type="project" value="UniProtKB-KW"/>
</dbReference>
<evidence type="ECO:0000256" key="22">
    <source>
        <dbReference type="SAM" id="SignalP"/>
    </source>
</evidence>
<feature type="coiled-coil region" evidence="20">
    <location>
        <begin position="1372"/>
        <end position="1399"/>
    </location>
</feature>
<dbReference type="PaxDb" id="9986-ENSOCUP00000004823"/>
<evidence type="ECO:0000256" key="9">
    <source>
        <dbReference type="ARBA" id="ARBA00022729"/>
    </source>
</evidence>
<dbReference type="OMA" id="RYDCVAR"/>
<keyword evidence="16" id="KW-0325">Glycoprotein</keyword>
<dbReference type="PROSITE" id="PS01208">
    <property type="entry name" value="VWFC_1"/>
    <property type="match status" value="1"/>
</dbReference>
<dbReference type="FunFam" id="2.60.40.10:FF:000282">
    <property type="entry name" value="peroxidasin homolog"/>
    <property type="match status" value="1"/>
</dbReference>
<dbReference type="GO" id="GO:0031012">
    <property type="term" value="C:extracellular matrix"/>
    <property type="evidence" value="ECO:0007669"/>
    <property type="project" value="UniProtKB-ARBA"/>
</dbReference>
<keyword evidence="17" id="KW-0393">Immunoglobulin domain</keyword>
<evidence type="ECO:0000256" key="12">
    <source>
        <dbReference type="ARBA" id="ARBA00022837"/>
    </source>
</evidence>
<feature type="chain" id="PRO_5003421499" evidence="22">
    <location>
        <begin position="22"/>
        <end position="1467"/>
    </location>
</feature>
<dbReference type="FunFam" id="2.60.40.10:FF:000248">
    <property type="entry name" value="peroxidasin homolog"/>
    <property type="match status" value="1"/>
</dbReference>
<feature type="domain" description="Ig-like" evidence="24">
    <location>
        <begin position="330"/>
        <end position="414"/>
    </location>
</feature>
<dbReference type="GO" id="GO:0005783">
    <property type="term" value="C:endoplasmic reticulum"/>
    <property type="evidence" value="ECO:0007669"/>
    <property type="project" value="UniProtKB-SubCell"/>
</dbReference>
<dbReference type="Proteomes" id="UP000001811">
    <property type="component" value="Chromosome 3"/>
</dbReference>
<keyword evidence="9 22" id="KW-0732">Signal</keyword>
<keyword evidence="10" id="KW-0677">Repeat</keyword>
<evidence type="ECO:0000256" key="10">
    <source>
        <dbReference type="ARBA" id="ARBA00022737"/>
    </source>
</evidence>
<protein>
    <submittedName>
        <fullName evidence="25">Peroxidasin like</fullName>
    </submittedName>
</protein>
<dbReference type="InterPro" id="IPR032675">
    <property type="entry name" value="LRR_dom_sf"/>
</dbReference>
<keyword evidence="20" id="KW-0175">Coiled coil</keyword>
<evidence type="ECO:0000256" key="2">
    <source>
        <dbReference type="ARBA" id="ARBA00004240"/>
    </source>
</evidence>
<gene>
    <name evidence="25" type="primary">PXDNL</name>
</gene>
<dbReference type="CDD" id="cd09826">
    <property type="entry name" value="peroxidasin_like"/>
    <property type="match status" value="1"/>
</dbReference>
<keyword evidence="26" id="KW-1185">Reference proteome</keyword>
<organism evidence="25 26">
    <name type="scientific">Oryctolagus cuniculus</name>
    <name type="common">Rabbit</name>
    <dbReference type="NCBI Taxonomy" id="9986"/>
    <lineage>
        <taxon>Eukaryota</taxon>
        <taxon>Metazoa</taxon>
        <taxon>Chordata</taxon>
        <taxon>Craniata</taxon>
        <taxon>Vertebrata</taxon>
        <taxon>Euteleostomi</taxon>
        <taxon>Mammalia</taxon>
        <taxon>Eutheria</taxon>
        <taxon>Euarchontoglires</taxon>
        <taxon>Glires</taxon>
        <taxon>Lagomorpha</taxon>
        <taxon>Leporidae</taxon>
        <taxon>Oryctolagus</taxon>
    </lineage>
</organism>
<feature type="binding site" description="axial binding residue" evidence="19">
    <location>
        <position position="1060"/>
    </location>
    <ligand>
        <name>heme b</name>
        <dbReference type="ChEBI" id="CHEBI:60344"/>
    </ligand>
    <ligandPart>
        <name>Fe</name>
        <dbReference type="ChEBI" id="CHEBI:18248"/>
    </ligandPart>
</feature>
<dbReference type="Bgee" id="ENSOCUG00000005558">
    <property type="expression patterns" value="Expressed in left lung and 10 other cell types or tissues"/>
</dbReference>
<feature type="domain" description="Ig-like" evidence="24">
    <location>
        <begin position="419"/>
        <end position="504"/>
    </location>
</feature>
<dbReference type="InterPro" id="IPR000483">
    <property type="entry name" value="Cys-rich_flank_reg_C"/>
</dbReference>
<dbReference type="EMBL" id="AAGW02047402">
    <property type="status" value="NOT_ANNOTATED_CDS"/>
    <property type="molecule type" value="Genomic_DNA"/>
</dbReference>
<evidence type="ECO:0000256" key="15">
    <source>
        <dbReference type="ARBA" id="ARBA00023157"/>
    </source>
</evidence>
<dbReference type="SMR" id="G1SP70"/>
<dbReference type="SUPFAM" id="SSF48113">
    <property type="entry name" value="Heme-dependent peroxidases"/>
    <property type="match status" value="1"/>
</dbReference>
<dbReference type="EMBL" id="AAGW02047403">
    <property type="status" value="NOT_ANNOTATED_CDS"/>
    <property type="molecule type" value="Genomic_DNA"/>
</dbReference>
<dbReference type="PANTHER" id="PTHR11475:SF38">
    <property type="entry name" value="OXIDOREDUCTASE PXDNL-RELATED"/>
    <property type="match status" value="1"/>
</dbReference>
<dbReference type="InterPro" id="IPR013783">
    <property type="entry name" value="Ig-like_fold"/>
</dbReference>
<dbReference type="GO" id="GO:0006979">
    <property type="term" value="P:response to oxidative stress"/>
    <property type="evidence" value="ECO:0007669"/>
    <property type="project" value="InterPro"/>
</dbReference>
<dbReference type="GO" id="GO:0005615">
    <property type="term" value="C:extracellular space"/>
    <property type="evidence" value="ECO:0007669"/>
    <property type="project" value="TreeGrafter"/>
</dbReference>
<reference evidence="25" key="3">
    <citation type="submission" date="2025-09" db="UniProtKB">
        <authorList>
            <consortium name="Ensembl"/>
        </authorList>
    </citation>
    <scope>IDENTIFICATION</scope>
    <source>
        <strain evidence="25">Thorbecke</strain>
    </source>
</reference>
<dbReference type="eggNOG" id="KOG2408">
    <property type="taxonomic scope" value="Eukaryota"/>
</dbReference>
<dbReference type="EMBL" id="AAGW02047409">
    <property type="status" value="NOT_ANNOTATED_CDS"/>
    <property type="molecule type" value="Genomic_DNA"/>
</dbReference>
<dbReference type="PROSITE" id="PS51450">
    <property type="entry name" value="LRR"/>
    <property type="match status" value="2"/>
</dbReference>
<evidence type="ECO:0000256" key="1">
    <source>
        <dbReference type="ARBA" id="ARBA00001970"/>
    </source>
</evidence>
<dbReference type="GeneID" id="100350152"/>
<evidence type="ECO:0000256" key="3">
    <source>
        <dbReference type="ARBA" id="ARBA00004613"/>
    </source>
</evidence>
<dbReference type="HOGENOM" id="CLU_006087_0_1_1"/>
<keyword evidence="11" id="KW-0256">Endoplasmic reticulum</keyword>
<dbReference type="Pfam" id="PF03098">
    <property type="entry name" value="An_peroxidase"/>
    <property type="match status" value="1"/>
</dbReference>
<keyword evidence="6" id="KW-0433">Leucine-rich repeat</keyword>
<feature type="signal peptide" evidence="22">
    <location>
        <begin position="1"/>
        <end position="21"/>
    </location>
</feature>
<dbReference type="SMART" id="SM00369">
    <property type="entry name" value="LRR_TYP"/>
    <property type="match status" value="5"/>
</dbReference>
<dbReference type="InterPro" id="IPR001007">
    <property type="entry name" value="VWF_dom"/>
</dbReference>
<dbReference type="Gene3D" id="1.10.640.10">
    <property type="entry name" value="Haem peroxidase domain superfamily, animal type"/>
    <property type="match status" value="1"/>
</dbReference>
<evidence type="ECO:0000256" key="21">
    <source>
        <dbReference type="SAM" id="MobiDB-lite"/>
    </source>
</evidence>
<dbReference type="SUPFAM" id="SSF48726">
    <property type="entry name" value="Immunoglobulin"/>
    <property type="match status" value="4"/>
</dbReference>
<dbReference type="InterPro" id="IPR001611">
    <property type="entry name" value="Leu-rich_rpt"/>
</dbReference>
<reference evidence="25 26" key="1">
    <citation type="journal article" date="2011" name="Nature">
        <title>A high-resolution map of human evolutionary constraint using 29 mammals.</title>
        <authorList>
            <person name="Lindblad-Toh K."/>
            <person name="Garber M."/>
            <person name="Zuk O."/>
            <person name="Lin M.F."/>
            <person name="Parker B.J."/>
            <person name="Washietl S."/>
            <person name="Kheradpour P."/>
            <person name="Ernst J."/>
            <person name="Jordan G."/>
            <person name="Mauceli E."/>
            <person name="Ward L.D."/>
            <person name="Lowe C.B."/>
            <person name="Holloway A.K."/>
            <person name="Clamp M."/>
            <person name="Gnerre S."/>
            <person name="Alfoldi J."/>
            <person name="Beal K."/>
            <person name="Chang J."/>
            <person name="Clawson H."/>
            <person name="Cuff J."/>
            <person name="Di Palma F."/>
            <person name="Fitzgerald S."/>
            <person name="Flicek P."/>
            <person name="Guttman M."/>
            <person name="Hubisz M.J."/>
            <person name="Jaffe D.B."/>
            <person name="Jungreis I."/>
            <person name="Kent W.J."/>
            <person name="Kostka D."/>
            <person name="Lara M."/>
            <person name="Martins A.L."/>
            <person name="Massingham T."/>
            <person name="Moltke I."/>
            <person name="Raney B.J."/>
            <person name="Rasmussen M.D."/>
            <person name="Robinson J."/>
            <person name="Stark A."/>
            <person name="Vilella A.J."/>
            <person name="Wen J."/>
            <person name="Xie X."/>
            <person name="Zody M.C."/>
            <person name="Baldwin J."/>
            <person name="Bloom T."/>
            <person name="Chin C.W."/>
            <person name="Heiman D."/>
            <person name="Nicol R."/>
            <person name="Nusbaum C."/>
            <person name="Young S."/>
            <person name="Wilkinson J."/>
            <person name="Worley K.C."/>
            <person name="Kovar C.L."/>
            <person name="Muzny D.M."/>
            <person name="Gibbs R.A."/>
            <person name="Cree A."/>
            <person name="Dihn H.H."/>
            <person name="Fowler G."/>
            <person name="Jhangiani S."/>
            <person name="Joshi V."/>
            <person name="Lee S."/>
            <person name="Lewis L.R."/>
            <person name="Nazareth L.V."/>
            <person name="Okwuonu G."/>
            <person name="Santibanez J."/>
            <person name="Warren W.C."/>
            <person name="Mardis E.R."/>
            <person name="Weinstock G.M."/>
            <person name="Wilson R.K."/>
            <person name="Delehaunty K."/>
            <person name="Dooling D."/>
            <person name="Fronik C."/>
            <person name="Fulton L."/>
            <person name="Fulton B."/>
            <person name="Graves T."/>
            <person name="Minx P."/>
            <person name="Sodergren E."/>
            <person name="Birney E."/>
            <person name="Margulies E.H."/>
            <person name="Herrero J."/>
            <person name="Green E.D."/>
            <person name="Haussler D."/>
            <person name="Siepel A."/>
            <person name="Goldman N."/>
            <person name="Pollard K.S."/>
            <person name="Pedersen J.S."/>
            <person name="Lander E.S."/>
            <person name="Kellis M."/>
        </authorList>
    </citation>
    <scope>NUCLEOTIDE SEQUENCE [LARGE SCALE GENOMIC DNA]</scope>
    <source>
        <strain evidence="25 26">Thorbecke inbred</strain>
    </source>
</reference>
<evidence type="ECO:0000256" key="14">
    <source>
        <dbReference type="ARBA" id="ARBA00023004"/>
    </source>
</evidence>
<dbReference type="EMBL" id="AAGW02047405">
    <property type="status" value="NOT_ANNOTATED_CDS"/>
    <property type="molecule type" value="Genomic_DNA"/>
</dbReference>
<dbReference type="PROSITE" id="PS50835">
    <property type="entry name" value="IG_LIKE"/>
    <property type="match status" value="4"/>
</dbReference>
<dbReference type="STRING" id="9986.ENSOCUP00000004823"/>
<comment type="subcellular location">
    <subcellularLocation>
        <location evidence="2">Endoplasmic reticulum</location>
    </subcellularLocation>
    <subcellularLocation>
        <location evidence="3">Secreted</location>
    </subcellularLocation>
</comment>
<feature type="domain" description="Ig-like" evidence="24">
    <location>
        <begin position="511"/>
        <end position="596"/>
    </location>
</feature>
<evidence type="ECO:0000256" key="8">
    <source>
        <dbReference type="ARBA" id="ARBA00022723"/>
    </source>
</evidence>
<evidence type="ECO:0000256" key="6">
    <source>
        <dbReference type="ARBA" id="ARBA00022614"/>
    </source>
</evidence>
<dbReference type="EMBL" id="AAGW02047401">
    <property type="status" value="NOT_ANNOTATED_CDS"/>
    <property type="molecule type" value="Genomic_DNA"/>
</dbReference>
<accession>G1SP70</accession>
<evidence type="ECO:0000256" key="11">
    <source>
        <dbReference type="ARBA" id="ARBA00022824"/>
    </source>
</evidence>
<dbReference type="PANTHER" id="PTHR11475">
    <property type="entry name" value="OXIDASE/PEROXIDASE"/>
    <property type="match status" value="1"/>
</dbReference>
<dbReference type="Gene3D" id="6.20.200.20">
    <property type="match status" value="1"/>
</dbReference>
<evidence type="ECO:0000313" key="26">
    <source>
        <dbReference type="Proteomes" id="UP000001811"/>
    </source>
</evidence>
<keyword evidence="7 19" id="KW-0349">Heme</keyword>
<keyword evidence="8 19" id="KW-0479">Metal-binding</keyword>
<keyword evidence="13" id="KW-0560">Oxidoreductase</keyword>
<dbReference type="GO" id="GO:0046872">
    <property type="term" value="F:metal ion binding"/>
    <property type="evidence" value="ECO:0007669"/>
    <property type="project" value="UniProtKB-KW"/>
</dbReference>
<dbReference type="Ensembl" id="ENSOCUT00000005556.4">
    <property type="protein sequence ID" value="ENSOCUP00000004823.3"/>
    <property type="gene ID" value="ENSOCUG00000005558.4"/>
</dbReference>
<dbReference type="EMBL" id="AAGW02047408">
    <property type="status" value="NOT_ANNOTATED_CDS"/>
    <property type="molecule type" value="Genomic_DNA"/>
</dbReference>
<dbReference type="Pfam" id="PF23334">
    <property type="entry name" value="VWC2L_2nd"/>
    <property type="match status" value="1"/>
</dbReference>
<keyword evidence="5" id="KW-0575">Peroxidase</keyword>
<dbReference type="InterPro" id="IPR013098">
    <property type="entry name" value="Ig_I-set"/>
</dbReference>
<comment type="cofactor">
    <cofactor evidence="1">
        <name>heme b</name>
        <dbReference type="ChEBI" id="CHEBI:60344"/>
    </cofactor>
</comment>
<dbReference type="OrthoDB" id="823504at2759"/>
<dbReference type="EMBL" id="AAGW02047406">
    <property type="status" value="NOT_ANNOTATED_CDS"/>
    <property type="molecule type" value="Genomic_DNA"/>
</dbReference>
<feature type="domain" description="Ig-like" evidence="24">
    <location>
        <begin position="234"/>
        <end position="322"/>
    </location>
</feature>
<dbReference type="InterPro" id="IPR034824">
    <property type="entry name" value="Peroxidasin_peroxidase"/>
</dbReference>
<dbReference type="InterPro" id="IPR007110">
    <property type="entry name" value="Ig-like_dom"/>
</dbReference>
<dbReference type="SUPFAM" id="SSF52058">
    <property type="entry name" value="L domain-like"/>
    <property type="match status" value="1"/>
</dbReference>
<dbReference type="InParanoid" id="G1SP70"/>
<dbReference type="GeneTree" id="ENSGT00940000163562"/>
<dbReference type="SMART" id="SM00082">
    <property type="entry name" value="LRRCT"/>
    <property type="match status" value="1"/>
</dbReference>
<keyword evidence="4" id="KW-0964">Secreted</keyword>
<dbReference type="CTD" id="137902"/>
<evidence type="ECO:0000256" key="16">
    <source>
        <dbReference type="ARBA" id="ARBA00023180"/>
    </source>
</evidence>
<dbReference type="InterPro" id="IPR037120">
    <property type="entry name" value="Haem_peroxidase_sf_animal"/>
</dbReference>
<feature type="domain" description="VWFC" evidence="23">
    <location>
        <begin position="1396"/>
        <end position="1454"/>
    </location>
</feature>
<keyword evidence="14 19" id="KW-0408">Iron</keyword>
<dbReference type="SUPFAM" id="SSF57603">
    <property type="entry name" value="FnI-like domain"/>
    <property type="match status" value="1"/>
</dbReference>
<dbReference type="KEGG" id="ocu:100350152"/>
<comment type="similarity">
    <text evidence="18">Belongs to the peroxidase family. XPO subfamily.</text>
</comment>